<comment type="caution">
    <text evidence="1">The sequence shown here is derived from an EMBL/GenBank/DDBJ whole genome shotgun (WGS) entry which is preliminary data.</text>
</comment>
<dbReference type="Pfam" id="PF02597">
    <property type="entry name" value="ThiS"/>
    <property type="match status" value="1"/>
</dbReference>
<dbReference type="InterPro" id="IPR010035">
    <property type="entry name" value="Thi_S"/>
</dbReference>
<dbReference type="RefSeq" id="WP_098073689.1">
    <property type="nucleotide sequence ID" value="NZ_PDEQ01000001.1"/>
</dbReference>
<dbReference type="InterPro" id="IPR003749">
    <property type="entry name" value="ThiS/MoaD-like"/>
</dbReference>
<dbReference type="NCBIfam" id="TIGR01683">
    <property type="entry name" value="thiS"/>
    <property type="match status" value="1"/>
</dbReference>
<dbReference type="Gene3D" id="3.10.20.30">
    <property type="match status" value="1"/>
</dbReference>
<evidence type="ECO:0000313" key="1">
    <source>
        <dbReference type="EMBL" id="PEN14794.1"/>
    </source>
</evidence>
<dbReference type="SUPFAM" id="SSF54285">
    <property type="entry name" value="MoaD/ThiS"/>
    <property type="match status" value="1"/>
</dbReference>
<name>A0A2A8D1M6_9BACT</name>
<dbReference type="CDD" id="cd00565">
    <property type="entry name" value="Ubl_ThiS"/>
    <property type="match status" value="1"/>
</dbReference>
<dbReference type="EMBL" id="PDEQ01000001">
    <property type="protein sequence ID" value="PEN14794.1"/>
    <property type="molecule type" value="Genomic_DNA"/>
</dbReference>
<gene>
    <name evidence="1" type="primary">thiS</name>
    <name evidence="1" type="ORF">CRI94_00415</name>
</gene>
<reference evidence="1 2" key="1">
    <citation type="submission" date="2017-10" db="EMBL/GenBank/DDBJ databases">
        <title>Draft genome of Longibacter Salinarum.</title>
        <authorList>
            <person name="Goh K.M."/>
            <person name="Shamsir M.S."/>
            <person name="Lim S.W."/>
        </authorList>
    </citation>
    <scope>NUCLEOTIDE SEQUENCE [LARGE SCALE GENOMIC DNA]</scope>
    <source>
        <strain evidence="1 2">KCTC 52045</strain>
    </source>
</reference>
<proteinExistence type="predicted"/>
<protein>
    <submittedName>
        <fullName evidence="1">Thiamine biosynthesis protein ThiS</fullName>
    </submittedName>
</protein>
<dbReference type="InterPro" id="IPR016155">
    <property type="entry name" value="Mopterin_synth/thiamin_S_b"/>
</dbReference>
<sequence length="79" mass="8533">MSTTDSDTETVEITVNGAPRSVPQRYPLTELLNDLNVDVETATGVAVAINESVIRRQDWADVTLSEEDTVEVITAQQGG</sequence>
<dbReference type="Proteomes" id="UP000220102">
    <property type="component" value="Unassembled WGS sequence"/>
</dbReference>
<dbReference type="PANTHER" id="PTHR34472">
    <property type="entry name" value="SULFUR CARRIER PROTEIN THIS"/>
    <property type="match status" value="1"/>
</dbReference>
<keyword evidence="2" id="KW-1185">Reference proteome</keyword>
<dbReference type="InterPro" id="IPR012675">
    <property type="entry name" value="Beta-grasp_dom_sf"/>
</dbReference>
<dbReference type="PANTHER" id="PTHR34472:SF1">
    <property type="entry name" value="SULFUR CARRIER PROTEIN THIS"/>
    <property type="match status" value="1"/>
</dbReference>
<dbReference type="AlphaFoldDB" id="A0A2A8D1M6"/>
<accession>A0A2A8D1M6</accession>
<organism evidence="1 2">
    <name type="scientific">Longibacter salinarum</name>
    <dbReference type="NCBI Taxonomy" id="1850348"/>
    <lineage>
        <taxon>Bacteria</taxon>
        <taxon>Pseudomonadati</taxon>
        <taxon>Rhodothermota</taxon>
        <taxon>Rhodothermia</taxon>
        <taxon>Rhodothermales</taxon>
        <taxon>Salisaetaceae</taxon>
        <taxon>Longibacter</taxon>
    </lineage>
</organism>
<dbReference type="OrthoDB" id="163636at2"/>
<evidence type="ECO:0000313" key="2">
    <source>
        <dbReference type="Proteomes" id="UP000220102"/>
    </source>
</evidence>